<protein>
    <recommendedName>
        <fullName evidence="8">N-acetylmuramoyl-L-alanine amidase</fullName>
    </recommendedName>
</protein>
<evidence type="ECO:0000313" key="7">
    <source>
        <dbReference type="Proteomes" id="UP000326837"/>
    </source>
</evidence>
<dbReference type="InterPro" id="IPR006619">
    <property type="entry name" value="PGRP_domain_met/bac"/>
</dbReference>
<gene>
    <name evidence="6" type="ORF">PLANPX_3472</name>
</gene>
<dbReference type="CDD" id="cd06583">
    <property type="entry name" value="PGRP"/>
    <property type="match status" value="1"/>
</dbReference>
<reference evidence="7" key="1">
    <citation type="submission" date="2019-10" db="EMBL/GenBank/DDBJ databases">
        <title>Lacipirellula parvula gen. nov., sp. nov., representing a lineage of planctomycetes widespread in freshwater anoxic habitats, and description of the family Lacipirellulaceae.</title>
        <authorList>
            <person name="Dedysh S.N."/>
            <person name="Kulichevskaya I.S."/>
            <person name="Beletsky A.V."/>
            <person name="Rakitin A.L."/>
            <person name="Mardanov A.V."/>
            <person name="Ivanova A.A."/>
            <person name="Saltykova V.X."/>
            <person name="Rijpstra W.I.C."/>
            <person name="Sinninghe Damste J.S."/>
            <person name="Ravin N.V."/>
        </authorList>
    </citation>
    <scope>NUCLEOTIDE SEQUENCE [LARGE SCALE GENOMIC DNA]</scope>
    <source>
        <strain evidence="7">PX69</strain>
    </source>
</reference>
<evidence type="ECO:0000259" key="4">
    <source>
        <dbReference type="SMART" id="SM00644"/>
    </source>
</evidence>
<sequence length="262" mass="30036">MPIIRHSDFVIRHFLQQSPNANRPHPIITPAMRTLLLTLLALAPAFAHAEVPRPTNIVTREEWKSTPDPIPDNRKHKPRFVTIHHAGVLWTNSQTPEEFLRNMQAWGKRRPEIEQPPRNTYWPDLAYHFLIGPDGRIFEGRDIAYEPESNTKYELAGNLGVEMMGDFNQQRPSPAQLESAVRLTAWLADQHDIKLDNIRTHRDAAPGATSCPGDDFYRYFESGEFKRWVEQLQAGEEPQITQGEPLPKGPTESILDTKKKPQ</sequence>
<feature type="domain" description="Peptidoglycan recognition protein family" evidence="5">
    <location>
        <begin position="55"/>
        <end position="202"/>
    </location>
</feature>
<dbReference type="PANTHER" id="PTHR11022">
    <property type="entry name" value="PEPTIDOGLYCAN RECOGNITION PROTEIN"/>
    <property type="match status" value="1"/>
</dbReference>
<dbReference type="GO" id="GO:0008745">
    <property type="term" value="F:N-acetylmuramoyl-L-alanine amidase activity"/>
    <property type="evidence" value="ECO:0007669"/>
    <property type="project" value="InterPro"/>
</dbReference>
<evidence type="ECO:0000256" key="3">
    <source>
        <dbReference type="SAM" id="SignalP"/>
    </source>
</evidence>
<dbReference type="Proteomes" id="UP000326837">
    <property type="component" value="Chromosome"/>
</dbReference>
<feature type="chain" id="PRO_5025001974" description="N-acetylmuramoyl-L-alanine amidase" evidence="3">
    <location>
        <begin position="50"/>
        <end position="262"/>
    </location>
</feature>
<dbReference type="GO" id="GO:0008270">
    <property type="term" value="F:zinc ion binding"/>
    <property type="evidence" value="ECO:0007669"/>
    <property type="project" value="InterPro"/>
</dbReference>
<evidence type="ECO:0008006" key="8">
    <source>
        <dbReference type="Google" id="ProtNLM"/>
    </source>
</evidence>
<proteinExistence type="inferred from homology"/>
<dbReference type="InterPro" id="IPR015510">
    <property type="entry name" value="PGRP"/>
</dbReference>
<evidence type="ECO:0000259" key="5">
    <source>
        <dbReference type="SMART" id="SM00701"/>
    </source>
</evidence>
<feature type="signal peptide" evidence="3">
    <location>
        <begin position="1"/>
        <end position="49"/>
    </location>
</feature>
<dbReference type="AlphaFoldDB" id="A0A5K7XAW4"/>
<dbReference type="Pfam" id="PF01510">
    <property type="entry name" value="Amidase_2"/>
    <property type="match status" value="1"/>
</dbReference>
<feature type="domain" description="N-acetylmuramoyl-L-alanine amidase" evidence="4">
    <location>
        <begin position="66"/>
        <end position="213"/>
    </location>
</feature>
<organism evidence="6 7">
    <name type="scientific">Lacipirellula parvula</name>
    <dbReference type="NCBI Taxonomy" id="2650471"/>
    <lineage>
        <taxon>Bacteria</taxon>
        <taxon>Pseudomonadati</taxon>
        <taxon>Planctomycetota</taxon>
        <taxon>Planctomycetia</taxon>
        <taxon>Pirellulales</taxon>
        <taxon>Lacipirellulaceae</taxon>
        <taxon>Lacipirellula</taxon>
    </lineage>
</organism>
<feature type="region of interest" description="Disordered" evidence="2">
    <location>
        <begin position="233"/>
        <end position="262"/>
    </location>
</feature>
<dbReference type="EMBL" id="AP021861">
    <property type="protein sequence ID" value="BBO33860.1"/>
    <property type="molecule type" value="Genomic_DNA"/>
</dbReference>
<dbReference type="PANTHER" id="PTHR11022:SF41">
    <property type="entry name" value="PEPTIDOGLYCAN-RECOGNITION PROTEIN LC-RELATED"/>
    <property type="match status" value="1"/>
</dbReference>
<dbReference type="InterPro" id="IPR036505">
    <property type="entry name" value="Amidase/PGRP_sf"/>
</dbReference>
<accession>A0A5K7XAW4</accession>
<name>A0A5K7XAW4_9BACT</name>
<dbReference type="SMART" id="SM00701">
    <property type="entry name" value="PGRP"/>
    <property type="match status" value="1"/>
</dbReference>
<dbReference type="Gene3D" id="3.40.80.10">
    <property type="entry name" value="Peptidoglycan recognition protein-like"/>
    <property type="match status" value="1"/>
</dbReference>
<evidence type="ECO:0000313" key="6">
    <source>
        <dbReference type="EMBL" id="BBO33860.1"/>
    </source>
</evidence>
<evidence type="ECO:0000256" key="1">
    <source>
        <dbReference type="ARBA" id="ARBA00007553"/>
    </source>
</evidence>
<dbReference type="SMART" id="SM00644">
    <property type="entry name" value="Ami_2"/>
    <property type="match status" value="1"/>
</dbReference>
<keyword evidence="3" id="KW-0732">Signal</keyword>
<comment type="similarity">
    <text evidence="1">Belongs to the N-acetylmuramoyl-L-alanine amidase 2 family.</text>
</comment>
<dbReference type="KEGG" id="lpav:PLANPX_3472"/>
<dbReference type="GO" id="GO:0009253">
    <property type="term" value="P:peptidoglycan catabolic process"/>
    <property type="evidence" value="ECO:0007669"/>
    <property type="project" value="InterPro"/>
</dbReference>
<evidence type="ECO:0000256" key="2">
    <source>
        <dbReference type="SAM" id="MobiDB-lite"/>
    </source>
</evidence>
<keyword evidence="7" id="KW-1185">Reference proteome</keyword>
<dbReference type="InterPro" id="IPR002502">
    <property type="entry name" value="Amidase_domain"/>
</dbReference>
<dbReference type="SUPFAM" id="SSF55846">
    <property type="entry name" value="N-acetylmuramoyl-L-alanine amidase-like"/>
    <property type="match status" value="1"/>
</dbReference>